<reference evidence="1" key="2">
    <citation type="submission" date="2018-08" db="UniProtKB">
        <authorList>
            <consortium name="EnsemblPlants"/>
        </authorList>
    </citation>
    <scope>IDENTIFICATION</scope>
    <source>
        <strain evidence="1">Yugu1</strain>
    </source>
</reference>
<dbReference type="InParanoid" id="K3ZGT0"/>
<dbReference type="Gramene" id="KQL13140">
    <property type="protein sequence ID" value="KQL13140"/>
    <property type="gene ID" value="SETIT_025782mg"/>
</dbReference>
<dbReference type="EMBL" id="AGNK02001430">
    <property type="status" value="NOT_ANNOTATED_CDS"/>
    <property type="molecule type" value="Genomic_DNA"/>
</dbReference>
<sequence>MPTTPISLIKTLSASPEQSKLIKYNSNNYFMW</sequence>
<proteinExistence type="predicted"/>
<evidence type="ECO:0000313" key="2">
    <source>
        <dbReference type="Proteomes" id="UP000004995"/>
    </source>
</evidence>
<organism evidence="1 2">
    <name type="scientific">Setaria italica</name>
    <name type="common">Foxtail millet</name>
    <name type="synonym">Panicum italicum</name>
    <dbReference type="NCBI Taxonomy" id="4555"/>
    <lineage>
        <taxon>Eukaryota</taxon>
        <taxon>Viridiplantae</taxon>
        <taxon>Streptophyta</taxon>
        <taxon>Embryophyta</taxon>
        <taxon>Tracheophyta</taxon>
        <taxon>Spermatophyta</taxon>
        <taxon>Magnoliopsida</taxon>
        <taxon>Liliopsida</taxon>
        <taxon>Poales</taxon>
        <taxon>Poaceae</taxon>
        <taxon>PACMAD clade</taxon>
        <taxon>Panicoideae</taxon>
        <taxon>Panicodae</taxon>
        <taxon>Paniceae</taxon>
        <taxon>Cenchrinae</taxon>
        <taxon>Setaria</taxon>
    </lineage>
</organism>
<reference evidence="2" key="1">
    <citation type="journal article" date="2012" name="Nat. Biotechnol.">
        <title>Reference genome sequence of the model plant Setaria.</title>
        <authorList>
            <person name="Bennetzen J.L."/>
            <person name="Schmutz J."/>
            <person name="Wang H."/>
            <person name="Percifield R."/>
            <person name="Hawkins J."/>
            <person name="Pontaroli A.C."/>
            <person name="Estep M."/>
            <person name="Feng L."/>
            <person name="Vaughn J.N."/>
            <person name="Grimwood J."/>
            <person name="Jenkins J."/>
            <person name="Barry K."/>
            <person name="Lindquist E."/>
            <person name="Hellsten U."/>
            <person name="Deshpande S."/>
            <person name="Wang X."/>
            <person name="Wu X."/>
            <person name="Mitros T."/>
            <person name="Triplett J."/>
            <person name="Yang X."/>
            <person name="Ye C.Y."/>
            <person name="Mauro-Herrera M."/>
            <person name="Wang L."/>
            <person name="Li P."/>
            <person name="Sharma M."/>
            <person name="Sharma R."/>
            <person name="Ronald P.C."/>
            <person name="Panaud O."/>
            <person name="Kellogg E.A."/>
            <person name="Brutnell T.P."/>
            <person name="Doust A.N."/>
            <person name="Tuskan G.A."/>
            <person name="Rokhsar D."/>
            <person name="Devos K.M."/>
        </authorList>
    </citation>
    <scope>NUCLEOTIDE SEQUENCE [LARGE SCALE GENOMIC DNA]</scope>
    <source>
        <strain evidence="2">cv. Yugu1</strain>
    </source>
</reference>
<protein>
    <submittedName>
        <fullName evidence="1">Uncharacterized protein</fullName>
    </submittedName>
</protein>
<dbReference type="Proteomes" id="UP000004995">
    <property type="component" value="Unassembled WGS sequence"/>
</dbReference>
<name>K3ZGT0_SETIT</name>
<evidence type="ECO:0000313" key="1">
    <source>
        <dbReference type="EnsemblPlants" id="KQL13140"/>
    </source>
</evidence>
<dbReference type="EnsemblPlants" id="KQL13140">
    <property type="protein sequence ID" value="KQL13140"/>
    <property type="gene ID" value="SETIT_025782mg"/>
</dbReference>
<dbReference type="HOGENOM" id="CLU_3393064_0_0_1"/>
<keyword evidence="2" id="KW-1185">Reference proteome</keyword>
<accession>K3ZGT0</accession>
<dbReference type="AlphaFoldDB" id="K3ZGT0"/>